<feature type="transmembrane region" description="Helical" evidence="11">
    <location>
        <begin position="25"/>
        <end position="51"/>
    </location>
</feature>
<evidence type="ECO:0000256" key="5">
    <source>
        <dbReference type="ARBA" id="ARBA00022723"/>
    </source>
</evidence>
<dbReference type="GO" id="GO:0006508">
    <property type="term" value="P:proteolysis"/>
    <property type="evidence" value="ECO:0007669"/>
    <property type="project" value="UniProtKB-KW"/>
</dbReference>
<dbReference type="AlphaFoldDB" id="A0A6J6DYN7"/>
<dbReference type="GO" id="GO:0004222">
    <property type="term" value="F:metalloendopeptidase activity"/>
    <property type="evidence" value="ECO:0007669"/>
    <property type="project" value="InterPro"/>
</dbReference>
<evidence type="ECO:0000256" key="1">
    <source>
        <dbReference type="ARBA" id="ARBA00001947"/>
    </source>
</evidence>
<feature type="transmembrane region" description="Helical" evidence="11">
    <location>
        <begin position="57"/>
        <end position="78"/>
    </location>
</feature>
<evidence type="ECO:0000256" key="4">
    <source>
        <dbReference type="ARBA" id="ARBA00022692"/>
    </source>
</evidence>
<dbReference type="EMBL" id="CAEZTS010000010">
    <property type="protein sequence ID" value="CAB4568109.1"/>
    <property type="molecule type" value="Genomic_DNA"/>
</dbReference>
<sequence>MIHEVSGRTSRGRGRRGQRRDVDGAALIAFVPVLVVVPVWLLAMVVLWWPLSLVVDVSYLQVALAYLLLGFVLFVPVLQRRLLTRMIGARKPTASEAPRLQKAFNEVTQAWHLRHHNFAVGVVDDDDLNAFACGGHLVVVTSFAVRTLDHDELCGVLAHEICHHLGSHTVALTVNQWLIMPVVLLARAGSYMRNVSIAATDNFARGNDYARAAGRVVSAFFSVMAWVFGSGFATARYLTNSMGRSAEFSADRRVVAMGYGRQLAAALRRTSGAGSSTHPPARTRIARIEAVLRPRRGRHPSTGL</sequence>
<comment type="cofactor">
    <cofactor evidence="1">
        <name>Zn(2+)</name>
        <dbReference type="ChEBI" id="CHEBI:29105"/>
    </cofactor>
</comment>
<evidence type="ECO:0000259" key="12">
    <source>
        <dbReference type="Pfam" id="PF01435"/>
    </source>
</evidence>
<evidence type="ECO:0000313" key="13">
    <source>
        <dbReference type="EMBL" id="CAB4568109.1"/>
    </source>
</evidence>
<evidence type="ECO:0000256" key="2">
    <source>
        <dbReference type="ARBA" id="ARBA00022475"/>
    </source>
</evidence>
<accession>A0A6J6DYN7</accession>
<keyword evidence="4 11" id="KW-0812">Transmembrane</keyword>
<evidence type="ECO:0000256" key="3">
    <source>
        <dbReference type="ARBA" id="ARBA00022670"/>
    </source>
</evidence>
<evidence type="ECO:0000256" key="10">
    <source>
        <dbReference type="ARBA" id="ARBA00023136"/>
    </source>
</evidence>
<dbReference type="InterPro" id="IPR050083">
    <property type="entry name" value="HtpX_protease"/>
</dbReference>
<keyword evidence="2" id="KW-1003">Cell membrane</keyword>
<keyword evidence="6" id="KW-0378">Hydrolase</keyword>
<keyword evidence="3" id="KW-0645">Protease</keyword>
<dbReference type="PANTHER" id="PTHR43221:SF2">
    <property type="entry name" value="PROTEASE HTPX HOMOLOG"/>
    <property type="match status" value="1"/>
</dbReference>
<dbReference type="GO" id="GO:0046872">
    <property type="term" value="F:metal ion binding"/>
    <property type="evidence" value="ECO:0007669"/>
    <property type="project" value="UniProtKB-KW"/>
</dbReference>
<evidence type="ECO:0000256" key="9">
    <source>
        <dbReference type="ARBA" id="ARBA00023049"/>
    </source>
</evidence>
<dbReference type="Gene3D" id="3.30.2010.10">
    <property type="entry name" value="Metalloproteases ('zincins'), catalytic domain"/>
    <property type="match status" value="1"/>
</dbReference>
<evidence type="ECO:0000256" key="8">
    <source>
        <dbReference type="ARBA" id="ARBA00022989"/>
    </source>
</evidence>
<keyword evidence="7" id="KW-0862">Zinc</keyword>
<keyword evidence="5" id="KW-0479">Metal-binding</keyword>
<evidence type="ECO:0000256" key="11">
    <source>
        <dbReference type="SAM" id="Phobius"/>
    </source>
</evidence>
<gene>
    <name evidence="13" type="ORF">UFOPK1722_00203</name>
</gene>
<evidence type="ECO:0000256" key="7">
    <source>
        <dbReference type="ARBA" id="ARBA00022833"/>
    </source>
</evidence>
<dbReference type="PANTHER" id="PTHR43221">
    <property type="entry name" value="PROTEASE HTPX"/>
    <property type="match status" value="1"/>
</dbReference>
<evidence type="ECO:0000256" key="6">
    <source>
        <dbReference type="ARBA" id="ARBA00022801"/>
    </source>
</evidence>
<proteinExistence type="predicted"/>
<keyword evidence="9" id="KW-0482">Metalloprotease</keyword>
<reference evidence="13" key="1">
    <citation type="submission" date="2020-05" db="EMBL/GenBank/DDBJ databases">
        <authorList>
            <person name="Chiriac C."/>
            <person name="Salcher M."/>
            <person name="Ghai R."/>
            <person name="Kavagutti S V."/>
        </authorList>
    </citation>
    <scope>NUCLEOTIDE SEQUENCE</scope>
</reference>
<dbReference type="Pfam" id="PF01435">
    <property type="entry name" value="Peptidase_M48"/>
    <property type="match status" value="1"/>
</dbReference>
<feature type="domain" description="Peptidase M48" evidence="12">
    <location>
        <begin position="96"/>
        <end position="290"/>
    </location>
</feature>
<keyword evidence="8 11" id="KW-1133">Transmembrane helix</keyword>
<organism evidence="13">
    <name type="scientific">freshwater metagenome</name>
    <dbReference type="NCBI Taxonomy" id="449393"/>
    <lineage>
        <taxon>unclassified sequences</taxon>
        <taxon>metagenomes</taxon>
        <taxon>ecological metagenomes</taxon>
    </lineage>
</organism>
<dbReference type="InterPro" id="IPR001915">
    <property type="entry name" value="Peptidase_M48"/>
</dbReference>
<name>A0A6J6DYN7_9ZZZZ</name>
<protein>
    <submittedName>
        <fullName evidence="13">Unannotated protein</fullName>
    </submittedName>
</protein>
<keyword evidence="10 11" id="KW-0472">Membrane</keyword>